<feature type="domain" description="HTH tetR-type" evidence="3">
    <location>
        <begin position="15"/>
        <end position="75"/>
    </location>
</feature>
<dbReference type="Gene3D" id="1.10.357.10">
    <property type="entry name" value="Tetracycline Repressor, domain 2"/>
    <property type="match status" value="1"/>
</dbReference>
<dbReference type="GO" id="GO:0000976">
    <property type="term" value="F:transcription cis-regulatory region binding"/>
    <property type="evidence" value="ECO:0007669"/>
    <property type="project" value="TreeGrafter"/>
</dbReference>
<dbReference type="PANTHER" id="PTHR30055">
    <property type="entry name" value="HTH-TYPE TRANSCRIPTIONAL REGULATOR RUTR"/>
    <property type="match status" value="1"/>
</dbReference>
<dbReference type="PROSITE" id="PS50977">
    <property type="entry name" value="HTH_TETR_2"/>
    <property type="match status" value="1"/>
</dbReference>
<gene>
    <name evidence="4" type="ORF">E5352_08575</name>
</gene>
<dbReference type="OrthoDB" id="70491at2"/>
<evidence type="ECO:0000259" key="3">
    <source>
        <dbReference type="PROSITE" id="PS50977"/>
    </source>
</evidence>
<evidence type="ECO:0000256" key="1">
    <source>
        <dbReference type="ARBA" id="ARBA00023125"/>
    </source>
</evidence>
<dbReference type="AlphaFoldDB" id="A0A4V3RJ39"/>
<protein>
    <submittedName>
        <fullName evidence="4">TetR/AcrR family transcriptional regulator</fullName>
    </submittedName>
</protein>
<dbReference type="InterPro" id="IPR009057">
    <property type="entry name" value="Homeodomain-like_sf"/>
</dbReference>
<dbReference type="SUPFAM" id="SSF46689">
    <property type="entry name" value="Homeodomain-like"/>
    <property type="match status" value="1"/>
</dbReference>
<dbReference type="PRINTS" id="PR00455">
    <property type="entry name" value="HTHTETR"/>
</dbReference>
<dbReference type="PANTHER" id="PTHR30055:SF223">
    <property type="entry name" value="HTH-TYPE TRANSCRIPTIONAL REGULATOR UIDR"/>
    <property type="match status" value="1"/>
</dbReference>
<dbReference type="EMBL" id="SRYW01000006">
    <property type="protein sequence ID" value="TGY34490.1"/>
    <property type="molecule type" value="Genomic_DNA"/>
</dbReference>
<evidence type="ECO:0000313" key="5">
    <source>
        <dbReference type="Proteomes" id="UP000306631"/>
    </source>
</evidence>
<dbReference type="Pfam" id="PF00440">
    <property type="entry name" value="TetR_N"/>
    <property type="match status" value="1"/>
</dbReference>
<dbReference type="InterPro" id="IPR050109">
    <property type="entry name" value="HTH-type_TetR-like_transc_reg"/>
</dbReference>
<dbReference type="Proteomes" id="UP000306631">
    <property type="component" value="Unassembled WGS sequence"/>
</dbReference>
<proteinExistence type="predicted"/>
<sequence>MPARPEPRRRRLPREQRARQLLDVAWALVGAEGTDALSLGRLAEAAGVTKPVAYDHFVTRNGLLAALYQDYDVRQTAVFDERIGAAKVQLKDRAHAIAGGYIDCVLSQGSEIQGILAALAGSPELLQVKRRYQQDFIAKCAGWLGGFAPEGSVPEAGFWAILGAAESLSDAVVAGRVAQPAAEAELEHLIVATVRRGR</sequence>
<feature type="DNA-binding region" description="H-T-H motif" evidence="2">
    <location>
        <begin position="38"/>
        <end position="57"/>
    </location>
</feature>
<organism evidence="4 5">
    <name type="scientific">Stenotrophomonas maltophilia</name>
    <name type="common">Pseudomonas maltophilia</name>
    <name type="synonym">Xanthomonas maltophilia</name>
    <dbReference type="NCBI Taxonomy" id="40324"/>
    <lineage>
        <taxon>Bacteria</taxon>
        <taxon>Pseudomonadati</taxon>
        <taxon>Pseudomonadota</taxon>
        <taxon>Gammaproteobacteria</taxon>
        <taxon>Lysobacterales</taxon>
        <taxon>Lysobacteraceae</taxon>
        <taxon>Stenotrophomonas</taxon>
        <taxon>Stenotrophomonas maltophilia group</taxon>
    </lineage>
</organism>
<dbReference type="GO" id="GO:0003700">
    <property type="term" value="F:DNA-binding transcription factor activity"/>
    <property type="evidence" value="ECO:0007669"/>
    <property type="project" value="TreeGrafter"/>
</dbReference>
<dbReference type="RefSeq" id="WP_136004541.1">
    <property type="nucleotide sequence ID" value="NZ_SRYW01000006.1"/>
</dbReference>
<accession>A0A4V3RJ39</accession>
<keyword evidence="1 2" id="KW-0238">DNA-binding</keyword>
<evidence type="ECO:0000313" key="4">
    <source>
        <dbReference type="EMBL" id="TGY34490.1"/>
    </source>
</evidence>
<name>A0A4V3RJ39_STEMA</name>
<comment type="caution">
    <text evidence="4">The sequence shown here is derived from an EMBL/GenBank/DDBJ whole genome shotgun (WGS) entry which is preliminary data.</text>
</comment>
<evidence type="ECO:0000256" key="2">
    <source>
        <dbReference type="PROSITE-ProRule" id="PRU00335"/>
    </source>
</evidence>
<dbReference type="InterPro" id="IPR001647">
    <property type="entry name" value="HTH_TetR"/>
</dbReference>
<reference evidence="4 5" key="1">
    <citation type="submission" date="2019-04" db="EMBL/GenBank/DDBJ databases">
        <title>Microbes associate with the intestines of laboratory mice.</title>
        <authorList>
            <person name="Navarre W."/>
            <person name="Wong E."/>
            <person name="Huang K."/>
            <person name="Tropini C."/>
            <person name="Ng K."/>
            <person name="Yu B."/>
        </authorList>
    </citation>
    <scope>NUCLEOTIDE SEQUENCE [LARGE SCALE GENOMIC DNA]</scope>
    <source>
        <strain evidence="4 5">NM62_B4-13</strain>
    </source>
</reference>